<proteinExistence type="predicted"/>
<protein>
    <submittedName>
        <fullName evidence="3">Uncharacterized protein</fullName>
    </submittedName>
</protein>
<feature type="chain" id="PRO_5041650394" evidence="2">
    <location>
        <begin position="30"/>
        <end position="292"/>
    </location>
</feature>
<evidence type="ECO:0000313" key="4">
    <source>
        <dbReference type="Proteomes" id="UP000816034"/>
    </source>
</evidence>
<name>A0AA88KNI7_NAELO</name>
<dbReference type="GeneID" id="68097646"/>
<gene>
    <name evidence="3" type="ORF">C9374_005191</name>
</gene>
<organism evidence="3 4">
    <name type="scientific">Naegleria lovaniensis</name>
    <name type="common">Amoeba</name>
    <dbReference type="NCBI Taxonomy" id="51637"/>
    <lineage>
        <taxon>Eukaryota</taxon>
        <taxon>Discoba</taxon>
        <taxon>Heterolobosea</taxon>
        <taxon>Tetramitia</taxon>
        <taxon>Eutetramitia</taxon>
        <taxon>Vahlkampfiidae</taxon>
        <taxon>Naegleria</taxon>
    </lineage>
</organism>
<keyword evidence="1" id="KW-1133">Transmembrane helix</keyword>
<evidence type="ECO:0000256" key="2">
    <source>
        <dbReference type="SAM" id="SignalP"/>
    </source>
</evidence>
<evidence type="ECO:0000256" key="1">
    <source>
        <dbReference type="SAM" id="Phobius"/>
    </source>
</evidence>
<keyword evidence="1" id="KW-0472">Membrane</keyword>
<accession>A0AA88KNI7</accession>
<dbReference type="Proteomes" id="UP000816034">
    <property type="component" value="Unassembled WGS sequence"/>
</dbReference>
<dbReference type="AlphaFoldDB" id="A0AA88KNI7"/>
<feature type="signal peptide" evidence="2">
    <location>
        <begin position="1"/>
        <end position="29"/>
    </location>
</feature>
<keyword evidence="1" id="KW-0812">Transmembrane</keyword>
<sequence length="292" mass="32302">MNTTRMNKIMMMSVMVMILVLNHLSFTKALHLGIHSTSSTTSSELNRKAIKTEEIPTRLAQLYAPSSSKHVNTEQASILTLEETAQLGYVYLSQGQTYSGVLTPSDNVRYFTLNIPSASSGDISINSKNIYSGSIYFSFDTPPTTTYYYYYTTFGSSTQNIRIVNTFSFSKTLYIMVKNPSIENTLSYTMKVSSFNSSMLTLGGLIGIIIGSGAGCFCCLLTCLALIAVVRISQKKRKQRMAQMQQVTTTNTNASNPMISPAQQQYHQPFLEEGHGVPGTTSSQQQYYALNN</sequence>
<keyword evidence="2" id="KW-0732">Signal</keyword>
<feature type="transmembrane region" description="Helical" evidence="1">
    <location>
        <begin position="199"/>
        <end position="230"/>
    </location>
</feature>
<comment type="caution">
    <text evidence="3">The sequence shown here is derived from an EMBL/GenBank/DDBJ whole genome shotgun (WGS) entry which is preliminary data.</text>
</comment>
<evidence type="ECO:0000313" key="3">
    <source>
        <dbReference type="EMBL" id="KAG2382611.1"/>
    </source>
</evidence>
<dbReference type="EMBL" id="PYSW02000023">
    <property type="protein sequence ID" value="KAG2382611.1"/>
    <property type="molecule type" value="Genomic_DNA"/>
</dbReference>
<dbReference type="RefSeq" id="XP_044548290.1">
    <property type="nucleotide sequence ID" value="XM_044694914.1"/>
</dbReference>
<reference evidence="3 4" key="1">
    <citation type="journal article" date="2018" name="BMC Genomics">
        <title>The genome of Naegleria lovaniensis, the basis for a comparative approach to unravel pathogenicity factors of the human pathogenic amoeba N. fowleri.</title>
        <authorList>
            <person name="Liechti N."/>
            <person name="Schurch N."/>
            <person name="Bruggmann R."/>
            <person name="Wittwer M."/>
        </authorList>
    </citation>
    <scope>NUCLEOTIDE SEQUENCE [LARGE SCALE GENOMIC DNA]</scope>
    <source>
        <strain evidence="3 4">ATCC 30569</strain>
    </source>
</reference>
<keyword evidence="4" id="KW-1185">Reference proteome</keyword>